<dbReference type="HOGENOM" id="CLU_101141_2_3_5"/>
<dbReference type="Proteomes" id="UP000001353">
    <property type="component" value="Chromosome"/>
</dbReference>
<organism evidence="3 4">
    <name type="scientific">Roseobacter litoralis (strain ATCC 49566 / DSM 6996 / JCM 21268 / NBRC 15278 / OCh 149)</name>
    <dbReference type="NCBI Taxonomy" id="391595"/>
    <lineage>
        <taxon>Bacteria</taxon>
        <taxon>Pseudomonadati</taxon>
        <taxon>Pseudomonadota</taxon>
        <taxon>Alphaproteobacteria</taxon>
        <taxon>Rhodobacterales</taxon>
        <taxon>Roseobacteraceae</taxon>
        <taxon>Roseobacter</taxon>
    </lineage>
</organism>
<protein>
    <submittedName>
        <fullName evidence="3">Thioesterase-like protein</fullName>
    </submittedName>
</protein>
<dbReference type="eggNOG" id="COG0824">
    <property type="taxonomic scope" value="Bacteria"/>
</dbReference>
<evidence type="ECO:0000313" key="4">
    <source>
        <dbReference type="Proteomes" id="UP000001353"/>
    </source>
</evidence>
<dbReference type="CDD" id="cd00586">
    <property type="entry name" value="4HBT"/>
    <property type="match status" value="1"/>
</dbReference>
<proteinExistence type="inferred from homology"/>
<evidence type="ECO:0000313" key="3">
    <source>
        <dbReference type="EMBL" id="AEI93823.1"/>
    </source>
</evidence>
<name>F7ZJJ2_ROSLO</name>
<dbReference type="GO" id="GO:0047617">
    <property type="term" value="F:fatty acyl-CoA hydrolase activity"/>
    <property type="evidence" value="ECO:0007669"/>
    <property type="project" value="TreeGrafter"/>
</dbReference>
<keyword evidence="2" id="KW-0378">Hydrolase</keyword>
<dbReference type="Gene3D" id="3.10.129.10">
    <property type="entry name" value="Hotdog Thioesterase"/>
    <property type="match status" value="1"/>
</dbReference>
<dbReference type="InterPro" id="IPR029069">
    <property type="entry name" value="HotDog_dom_sf"/>
</dbReference>
<accession>F7ZJJ2</accession>
<dbReference type="PANTHER" id="PTHR31793:SF27">
    <property type="entry name" value="NOVEL THIOESTERASE SUPERFAMILY DOMAIN AND SAPOSIN A-TYPE DOMAIN CONTAINING PROTEIN (0610012H03RIK)"/>
    <property type="match status" value="1"/>
</dbReference>
<dbReference type="AlphaFoldDB" id="F7ZJJ2"/>
<sequence>MRGMTLAYHTPLPADMQAQLGITPPAPLAMADQVRFSELDVLQHVNNAVYMQWFERVRVKYTQIWGLSRSFGGVEGPRIVIRSGTIHYRQEMLLDEDYVVTCGCTAFRNTSFSMYQELWSGGTIRATFQCVLVLLHPDGSGRYAIPDDLKQRFIEVDGAQKET</sequence>
<dbReference type="Pfam" id="PF13279">
    <property type="entry name" value="4HBT_2"/>
    <property type="match status" value="1"/>
</dbReference>
<dbReference type="KEGG" id="rli:RLO149_c018330"/>
<dbReference type="STRING" id="391595.RLO149_c018330"/>
<dbReference type="InterPro" id="IPR050563">
    <property type="entry name" value="4-hydroxybenzoyl-CoA_TE"/>
</dbReference>
<dbReference type="SUPFAM" id="SSF54637">
    <property type="entry name" value="Thioesterase/thiol ester dehydrase-isomerase"/>
    <property type="match status" value="1"/>
</dbReference>
<comment type="similarity">
    <text evidence="1">Belongs to the 4-hydroxybenzoyl-CoA thioesterase family.</text>
</comment>
<dbReference type="PANTHER" id="PTHR31793">
    <property type="entry name" value="4-HYDROXYBENZOYL-COA THIOESTERASE FAMILY MEMBER"/>
    <property type="match status" value="1"/>
</dbReference>
<evidence type="ECO:0000256" key="2">
    <source>
        <dbReference type="ARBA" id="ARBA00022801"/>
    </source>
</evidence>
<gene>
    <name evidence="3" type="ordered locus">RLO149_c018330</name>
</gene>
<reference evidence="3 4" key="1">
    <citation type="journal article" date="2011" name="BMC Genomics">
        <title>Comparative genome analysis and genome-guided physiological analysis of Roseobacter litoralis.</title>
        <authorList>
            <person name="Kalhoefer D."/>
            <person name="Thole S."/>
            <person name="Voget S."/>
            <person name="Lehmann R."/>
            <person name="Liesegang H."/>
            <person name="Wollher A."/>
            <person name="Daniel R."/>
            <person name="Simon M."/>
            <person name="Brinkhoff T."/>
        </authorList>
    </citation>
    <scope>NUCLEOTIDE SEQUENCE [LARGE SCALE GENOMIC DNA]</scope>
    <source>
        <strain evidence="4">ATCC 49566 / DSM 6996 / JCM 21268 / NBRC 15278 / OCh 149</strain>
    </source>
</reference>
<keyword evidence="4" id="KW-1185">Reference proteome</keyword>
<evidence type="ECO:0000256" key="1">
    <source>
        <dbReference type="ARBA" id="ARBA00005953"/>
    </source>
</evidence>
<dbReference type="EMBL" id="CP002623">
    <property type="protein sequence ID" value="AEI93823.1"/>
    <property type="molecule type" value="Genomic_DNA"/>
</dbReference>